<reference evidence="4" key="1">
    <citation type="submission" date="2011-07" db="EMBL/GenBank/DDBJ databases">
        <authorList>
            <consortium name="Caenorhabditis brenneri Sequencing and Analysis Consortium"/>
            <person name="Wilson R.K."/>
        </authorList>
    </citation>
    <scope>NUCLEOTIDE SEQUENCE [LARGE SCALE GENOMIC DNA]</scope>
    <source>
        <strain evidence="4">PB2801</strain>
    </source>
</reference>
<dbReference type="eggNOG" id="ENOG502R8EW">
    <property type="taxonomic scope" value="Eukaryota"/>
</dbReference>
<feature type="signal peptide" evidence="2">
    <location>
        <begin position="1"/>
        <end position="19"/>
    </location>
</feature>
<sequence length="132" mass="14110">MRLLISLFLLSVCIQLTTSLGELPDAGDNDEFSETSSSEAALILNSGNFRNDGEDVTAVDGSTPPAVVAAPLDPLPEMSAPVARPPGFRPPTSFVPKKNSGEHEEHVNVGFVVRRGRAKVMGFSRRKTESSD</sequence>
<accession>G0MZG9</accession>
<name>G0MZG9_CAEBE</name>
<keyword evidence="2" id="KW-0732">Signal</keyword>
<protein>
    <submittedName>
        <fullName evidence="3">Uncharacterized protein</fullName>
    </submittedName>
</protein>
<evidence type="ECO:0000256" key="2">
    <source>
        <dbReference type="SAM" id="SignalP"/>
    </source>
</evidence>
<evidence type="ECO:0000256" key="1">
    <source>
        <dbReference type="SAM" id="MobiDB-lite"/>
    </source>
</evidence>
<dbReference type="OMA" id="CIQLTTS"/>
<proteinExistence type="predicted"/>
<evidence type="ECO:0000313" key="4">
    <source>
        <dbReference type="Proteomes" id="UP000008068"/>
    </source>
</evidence>
<keyword evidence="4" id="KW-1185">Reference proteome</keyword>
<dbReference type="Proteomes" id="UP000008068">
    <property type="component" value="Unassembled WGS sequence"/>
</dbReference>
<feature type="chain" id="PRO_5003404835" evidence="2">
    <location>
        <begin position="20"/>
        <end position="132"/>
    </location>
</feature>
<dbReference type="InParanoid" id="G0MZG9"/>
<feature type="region of interest" description="Disordered" evidence="1">
    <location>
        <begin position="71"/>
        <end position="108"/>
    </location>
</feature>
<organism evidence="4">
    <name type="scientific">Caenorhabditis brenneri</name>
    <name type="common">Nematode worm</name>
    <dbReference type="NCBI Taxonomy" id="135651"/>
    <lineage>
        <taxon>Eukaryota</taxon>
        <taxon>Metazoa</taxon>
        <taxon>Ecdysozoa</taxon>
        <taxon>Nematoda</taxon>
        <taxon>Chromadorea</taxon>
        <taxon>Rhabditida</taxon>
        <taxon>Rhabditina</taxon>
        <taxon>Rhabditomorpha</taxon>
        <taxon>Rhabditoidea</taxon>
        <taxon>Rhabditidae</taxon>
        <taxon>Peloderinae</taxon>
        <taxon>Caenorhabditis</taxon>
    </lineage>
</organism>
<dbReference type="EMBL" id="GL379822">
    <property type="protein sequence ID" value="EGT48130.1"/>
    <property type="molecule type" value="Genomic_DNA"/>
</dbReference>
<evidence type="ECO:0000313" key="3">
    <source>
        <dbReference type="EMBL" id="EGT48130.1"/>
    </source>
</evidence>
<dbReference type="AlphaFoldDB" id="G0MZG9"/>
<dbReference type="OrthoDB" id="5860806at2759"/>
<dbReference type="FunCoup" id="G0MZG9">
    <property type="interactions" value="1062"/>
</dbReference>
<dbReference type="HOGENOM" id="CLU_1898172_0_0_1"/>
<gene>
    <name evidence="3" type="ORF">CAEBREN_03886</name>
</gene>